<dbReference type="EMBL" id="CAUYUJ010002427">
    <property type="protein sequence ID" value="CAK0800733.1"/>
    <property type="molecule type" value="Genomic_DNA"/>
</dbReference>
<feature type="region of interest" description="Disordered" evidence="1">
    <location>
        <begin position="1"/>
        <end position="30"/>
    </location>
</feature>
<organism evidence="2 3">
    <name type="scientific">Prorocentrum cordatum</name>
    <dbReference type="NCBI Taxonomy" id="2364126"/>
    <lineage>
        <taxon>Eukaryota</taxon>
        <taxon>Sar</taxon>
        <taxon>Alveolata</taxon>
        <taxon>Dinophyceae</taxon>
        <taxon>Prorocentrales</taxon>
        <taxon>Prorocentraceae</taxon>
        <taxon>Prorocentrum</taxon>
    </lineage>
</organism>
<dbReference type="Proteomes" id="UP001189429">
    <property type="component" value="Unassembled WGS sequence"/>
</dbReference>
<protein>
    <submittedName>
        <fullName evidence="2">Uncharacterized protein</fullName>
    </submittedName>
</protein>
<name>A0ABN9Q4S2_9DINO</name>
<sequence length="54" mass="5647">HLGEPPVADQCATAQPADPARVQQQHQQDHLREDAIAALPGAWPQQDGRAGAGA</sequence>
<feature type="non-terminal residue" evidence="2">
    <location>
        <position position="54"/>
    </location>
</feature>
<reference evidence="2" key="1">
    <citation type="submission" date="2023-10" db="EMBL/GenBank/DDBJ databases">
        <authorList>
            <person name="Chen Y."/>
            <person name="Shah S."/>
            <person name="Dougan E. K."/>
            <person name="Thang M."/>
            <person name="Chan C."/>
        </authorList>
    </citation>
    <scope>NUCLEOTIDE SEQUENCE [LARGE SCALE GENOMIC DNA]</scope>
</reference>
<gene>
    <name evidence="2" type="ORF">PCOR1329_LOCUS8798</name>
</gene>
<keyword evidence="3" id="KW-1185">Reference proteome</keyword>
<accession>A0ABN9Q4S2</accession>
<evidence type="ECO:0000313" key="2">
    <source>
        <dbReference type="EMBL" id="CAK0800733.1"/>
    </source>
</evidence>
<comment type="caution">
    <text evidence="2">The sequence shown here is derived from an EMBL/GenBank/DDBJ whole genome shotgun (WGS) entry which is preliminary data.</text>
</comment>
<evidence type="ECO:0000313" key="3">
    <source>
        <dbReference type="Proteomes" id="UP001189429"/>
    </source>
</evidence>
<evidence type="ECO:0000256" key="1">
    <source>
        <dbReference type="SAM" id="MobiDB-lite"/>
    </source>
</evidence>
<proteinExistence type="predicted"/>
<feature type="non-terminal residue" evidence="2">
    <location>
        <position position="1"/>
    </location>
</feature>